<sequence>MFKRRELSLIRLIKKGSVYFLSVFFTFILIGLLTTVSPTYRISSQILTEWTNKVESATFLHLFGMENRAFRHATELEQFPSISSSLFQIATDVKLNDVRSLLGNELPGFQIFDTKILLAGEGTDYTNLPMESAAPLEDILQDRHAIINDDHKDRTNSKVKTSLTTGDKNVVFIYNTHNRESFLPALPDVSNANLAFHHEANVTKLSERLEKALKSAGIGTIVDQTDHMQVLKDRGMKYPKSYQVARETVEVALSKYRDVVYVFDIHRDSQGYDKTTKKIKGKDYAKIMFVVGAEHANYERNLQFATDLHYLLEKKYPGISRGIFQKKGPGTNGVFNQDLSDHAILLEIGGVENNWDELYRTTDVFAEVFSEYYWDAEKVNQSIEVKK</sequence>
<evidence type="ECO:0000256" key="1">
    <source>
        <dbReference type="SAM" id="Phobius"/>
    </source>
</evidence>
<evidence type="ECO:0000313" key="2">
    <source>
        <dbReference type="EMBL" id="GEN31047.1"/>
    </source>
</evidence>
<organism evidence="2 3">
    <name type="scientific">Cerasibacillus quisquiliarum</name>
    <dbReference type="NCBI Taxonomy" id="227865"/>
    <lineage>
        <taxon>Bacteria</taxon>
        <taxon>Bacillati</taxon>
        <taxon>Bacillota</taxon>
        <taxon>Bacilli</taxon>
        <taxon>Bacillales</taxon>
        <taxon>Bacillaceae</taxon>
        <taxon>Cerasibacillus</taxon>
    </lineage>
</organism>
<keyword evidence="1" id="KW-1133">Transmembrane helix</keyword>
<accession>A0A511UWR0</accession>
<dbReference type="EMBL" id="BJXW01000012">
    <property type="protein sequence ID" value="GEN31047.1"/>
    <property type="molecule type" value="Genomic_DNA"/>
</dbReference>
<gene>
    <name evidence="2" type="primary">spoIIP</name>
    <name evidence="2" type="ORF">CQU01_12850</name>
</gene>
<dbReference type="InterPro" id="IPR010897">
    <property type="entry name" value="Spore_II_P"/>
</dbReference>
<protein>
    <submittedName>
        <fullName evidence="2">Stage II sporulation protein P</fullName>
    </submittedName>
</protein>
<dbReference type="Pfam" id="PF07454">
    <property type="entry name" value="SpoIIP"/>
    <property type="match status" value="1"/>
</dbReference>
<dbReference type="NCBIfam" id="TIGR02867">
    <property type="entry name" value="spore_II_P"/>
    <property type="match status" value="1"/>
</dbReference>
<proteinExistence type="predicted"/>
<feature type="transmembrane region" description="Helical" evidence="1">
    <location>
        <begin position="12"/>
        <end position="33"/>
    </location>
</feature>
<name>A0A511UWR0_9BACI</name>
<reference evidence="2 3" key="1">
    <citation type="submission" date="2019-07" db="EMBL/GenBank/DDBJ databases">
        <title>Whole genome shotgun sequence of Cerasibacillus quisquiliarum NBRC 102429.</title>
        <authorList>
            <person name="Hosoyama A."/>
            <person name="Uohara A."/>
            <person name="Ohji S."/>
            <person name="Ichikawa N."/>
        </authorList>
    </citation>
    <scope>NUCLEOTIDE SEQUENCE [LARGE SCALE GENOMIC DNA]</scope>
    <source>
        <strain evidence="2 3">NBRC 102429</strain>
    </source>
</reference>
<keyword evidence="1" id="KW-0812">Transmembrane</keyword>
<comment type="caution">
    <text evidence="2">The sequence shown here is derived from an EMBL/GenBank/DDBJ whole genome shotgun (WGS) entry which is preliminary data.</text>
</comment>
<dbReference type="RefSeq" id="WP_246118067.1">
    <property type="nucleotide sequence ID" value="NZ_BJXW01000012.1"/>
</dbReference>
<dbReference type="AlphaFoldDB" id="A0A511UWR0"/>
<keyword evidence="3" id="KW-1185">Reference proteome</keyword>
<evidence type="ECO:0000313" key="3">
    <source>
        <dbReference type="Proteomes" id="UP000321491"/>
    </source>
</evidence>
<dbReference type="Proteomes" id="UP000321491">
    <property type="component" value="Unassembled WGS sequence"/>
</dbReference>
<keyword evidence="1" id="KW-0472">Membrane</keyword>